<dbReference type="PANTHER" id="PTHR10003">
    <property type="entry name" value="SUPEROXIDE DISMUTASE CU-ZN -RELATED"/>
    <property type="match status" value="1"/>
</dbReference>
<comment type="caution">
    <text evidence="13">The sequence shown here is derived from an EMBL/GenBank/DDBJ whole genome shotgun (WGS) entry which is preliminary data.</text>
</comment>
<evidence type="ECO:0000256" key="5">
    <source>
        <dbReference type="ARBA" id="ARBA00023002"/>
    </source>
</evidence>
<keyword evidence="2 9" id="KW-0479">Metal-binding</keyword>
<feature type="domain" description="Superoxide dismutase copper/zinc binding" evidence="12">
    <location>
        <begin position="170"/>
        <end position="317"/>
    </location>
</feature>
<evidence type="ECO:0000256" key="10">
    <source>
        <dbReference type="SAM" id="MobiDB-lite"/>
    </source>
</evidence>
<evidence type="ECO:0000256" key="6">
    <source>
        <dbReference type="ARBA" id="ARBA00023008"/>
    </source>
</evidence>
<feature type="region of interest" description="Disordered" evidence="10">
    <location>
        <begin position="116"/>
        <end position="156"/>
    </location>
</feature>
<sequence>MPLRNFPTFLAIVAGVAGFLSAEGRSDAVYDLKKNPEQLEALGGTYESSVISEALKCLVVNSVCNSDTGKLADIFSQAARGAATSEADVCQEELEDVEDMIKRIVAVSSLTSLEKREIRERRRGRHRRPGRRRRPGRPHSHGSRYSDSTSREEERQITEAVVVLEGSDTVEGTITFTAQENGKTRVRGTVSGLAQGNHGFHVHQFGDYSPSEGCANAGGHFNPAGRQHGGPNDDERHAGDLGNIVADASGVAVIDVEDCQIPLSGENSIIGRSVVVGACQRSVKHFVHADEDDLGRGGFPDSLTTGHAGARLACGVIGIANTS</sequence>
<dbReference type="FunFam" id="2.60.40.200:FF:000003">
    <property type="entry name" value="Superoxide dismutase [Cu-Zn], chloroplastic"/>
    <property type="match status" value="1"/>
</dbReference>
<dbReference type="GO" id="GO:0005507">
    <property type="term" value="F:copper ion binding"/>
    <property type="evidence" value="ECO:0007669"/>
    <property type="project" value="InterPro"/>
</dbReference>
<evidence type="ECO:0000256" key="2">
    <source>
        <dbReference type="ARBA" id="ARBA00022723"/>
    </source>
</evidence>
<evidence type="ECO:0000256" key="3">
    <source>
        <dbReference type="ARBA" id="ARBA00022833"/>
    </source>
</evidence>
<name>A0AA35SG64_GEOBA</name>
<dbReference type="PROSITE" id="PS00332">
    <property type="entry name" value="SOD_CU_ZN_2"/>
    <property type="match status" value="1"/>
</dbReference>
<evidence type="ECO:0000313" key="13">
    <source>
        <dbReference type="EMBL" id="CAI8028537.1"/>
    </source>
</evidence>
<keyword evidence="4" id="KW-0049">Antioxidant</keyword>
<protein>
    <recommendedName>
        <fullName evidence="9">Superoxide dismutase [Cu-Zn]</fullName>
        <ecNumber evidence="9">1.15.1.1</ecNumber>
    </recommendedName>
</protein>
<dbReference type="PRINTS" id="PR00068">
    <property type="entry name" value="CUZNDISMTASE"/>
</dbReference>
<feature type="chain" id="PRO_5041356629" description="Superoxide dismutase [Cu-Zn]" evidence="11">
    <location>
        <begin position="19"/>
        <end position="323"/>
    </location>
</feature>
<dbReference type="SUPFAM" id="SSF49329">
    <property type="entry name" value="Cu,Zn superoxide dismutase-like"/>
    <property type="match status" value="1"/>
</dbReference>
<comment type="similarity">
    <text evidence="1 9">Belongs to the Cu-Zn superoxide dismutase family.</text>
</comment>
<keyword evidence="3 9" id="KW-0862">Zinc</keyword>
<accession>A0AA35SG64</accession>
<dbReference type="AlphaFoldDB" id="A0AA35SG64"/>
<feature type="signal peptide" evidence="11">
    <location>
        <begin position="1"/>
        <end position="18"/>
    </location>
</feature>
<keyword evidence="7" id="KW-1015">Disulfide bond</keyword>
<proteinExistence type="inferred from homology"/>
<comment type="cofactor">
    <cofactor evidence="9">
        <name>Cu cation</name>
        <dbReference type="ChEBI" id="CHEBI:23378"/>
    </cofactor>
    <text evidence="9">Binds 1 copper ion per subunit.</text>
</comment>
<dbReference type="PROSITE" id="PS00087">
    <property type="entry name" value="SOD_CU_ZN_1"/>
    <property type="match status" value="1"/>
</dbReference>
<keyword evidence="5 9" id="KW-0560">Oxidoreductase</keyword>
<evidence type="ECO:0000256" key="9">
    <source>
        <dbReference type="RuleBase" id="RU000393"/>
    </source>
</evidence>
<comment type="catalytic activity">
    <reaction evidence="8 9">
        <text>2 superoxide + 2 H(+) = H2O2 + O2</text>
        <dbReference type="Rhea" id="RHEA:20696"/>
        <dbReference type="ChEBI" id="CHEBI:15378"/>
        <dbReference type="ChEBI" id="CHEBI:15379"/>
        <dbReference type="ChEBI" id="CHEBI:16240"/>
        <dbReference type="ChEBI" id="CHEBI:18421"/>
        <dbReference type="EC" id="1.15.1.1"/>
    </reaction>
</comment>
<dbReference type="EMBL" id="CASHTH010002343">
    <property type="protein sequence ID" value="CAI8028537.1"/>
    <property type="molecule type" value="Genomic_DNA"/>
</dbReference>
<evidence type="ECO:0000313" key="14">
    <source>
        <dbReference type="Proteomes" id="UP001174909"/>
    </source>
</evidence>
<dbReference type="Pfam" id="PF00080">
    <property type="entry name" value="Sod_Cu"/>
    <property type="match status" value="1"/>
</dbReference>
<comment type="function">
    <text evidence="9">Destroys radicals which are normally produced within the cells and which are toxic to biological systems.</text>
</comment>
<dbReference type="InterPro" id="IPR018152">
    <property type="entry name" value="SOD_Cu/Zn_BS"/>
</dbReference>
<keyword evidence="14" id="KW-1185">Reference proteome</keyword>
<organism evidence="13 14">
    <name type="scientific">Geodia barretti</name>
    <name type="common">Barrett's horny sponge</name>
    <dbReference type="NCBI Taxonomy" id="519541"/>
    <lineage>
        <taxon>Eukaryota</taxon>
        <taxon>Metazoa</taxon>
        <taxon>Porifera</taxon>
        <taxon>Demospongiae</taxon>
        <taxon>Heteroscleromorpha</taxon>
        <taxon>Tetractinellida</taxon>
        <taxon>Astrophorina</taxon>
        <taxon>Geodiidae</taxon>
        <taxon>Geodia</taxon>
    </lineage>
</organism>
<dbReference type="GO" id="GO:0004784">
    <property type="term" value="F:superoxide dismutase activity"/>
    <property type="evidence" value="ECO:0007669"/>
    <property type="project" value="UniProtKB-EC"/>
</dbReference>
<feature type="compositionally biased region" description="Basic residues" evidence="10">
    <location>
        <begin position="121"/>
        <end position="142"/>
    </location>
</feature>
<evidence type="ECO:0000256" key="7">
    <source>
        <dbReference type="ARBA" id="ARBA00023157"/>
    </source>
</evidence>
<dbReference type="CDD" id="cd00305">
    <property type="entry name" value="Cu-Zn_Superoxide_Dismutase"/>
    <property type="match status" value="1"/>
</dbReference>
<dbReference type="Gene3D" id="2.60.40.200">
    <property type="entry name" value="Superoxide dismutase, copper/zinc binding domain"/>
    <property type="match status" value="1"/>
</dbReference>
<gene>
    <name evidence="13" type="ORF">GBAR_LOCUS16262</name>
</gene>
<evidence type="ECO:0000256" key="8">
    <source>
        <dbReference type="ARBA" id="ARBA00049204"/>
    </source>
</evidence>
<evidence type="ECO:0000256" key="4">
    <source>
        <dbReference type="ARBA" id="ARBA00022862"/>
    </source>
</evidence>
<evidence type="ECO:0000256" key="11">
    <source>
        <dbReference type="SAM" id="SignalP"/>
    </source>
</evidence>
<comment type="cofactor">
    <cofactor evidence="9">
        <name>Zn(2+)</name>
        <dbReference type="ChEBI" id="CHEBI:29105"/>
    </cofactor>
    <text evidence="9">Binds 1 zinc ion per subunit.</text>
</comment>
<dbReference type="InterPro" id="IPR001424">
    <property type="entry name" value="SOD_Cu_Zn_dom"/>
</dbReference>
<keyword evidence="11" id="KW-0732">Signal</keyword>
<dbReference type="Proteomes" id="UP001174909">
    <property type="component" value="Unassembled WGS sequence"/>
</dbReference>
<keyword evidence="6 9" id="KW-0186">Copper</keyword>
<evidence type="ECO:0000256" key="1">
    <source>
        <dbReference type="ARBA" id="ARBA00010457"/>
    </source>
</evidence>
<reference evidence="13" key="1">
    <citation type="submission" date="2023-03" db="EMBL/GenBank/DDBJ databases">
        <authorList>
            <person name="Steffen K."/>
            <person name="Cardenas P."/>
        </authorList>
    </citation>
    <scope>NUCLEOTIDE SEQUENCE</scope>
</reference>
<dbReference type="InterPro" id="IPR024134">
    <property type="entry name" value="SOD_Cu/Zn_/chaperone"/>
</dbReference>
<evidence type="ECO:0000259" key="12">
    <source>
        <dbReference type="Pfam" id="PF00080"/>
    </source>
</evidence>
<dbReference type="EC" id="1.15.1.1" evidence="9"/>
<dbReference type="InterPro" id="IPR036423">
    <property type="entry name" value="SOD-like_Cu/Zn_dom_sf"/>
</dbReference>